<evidence type="ECO:0000313" key="3">
    <source>
        <dbReference type="Proteomes" id="UP000032683"/>
    </source>
</evidence>
<proteinExistence type="predicted"/>
<accession>A0A0D6QBN0</accession>
<gene>
    <name evidence="2" type="ORF">Gxy13693_046_002</name>
</gene>
<evidence type="ECO:0000313" key="2">
    <source>
        <dbReference type="EMBL" id="GAO00376.1"/>
    </source>
</evidence>
<name>A0A0D6QBN0_KOMXY</name>
<evidence type="ECO:0000259" key="1">
    <source>
        <dbReference type="Pfam" id="PF13340"/>
    </source>
</evidence>
<reference evidence="2 3" key="1">
    <citation type="submission" date="2012-11" db="EMBL/GenBank/DDBJ databases">
        <title>Whole genome sequence of Gluconacetobacter xylinus NBRC 13693.</title>
        <authorList>
            <person name="Azuma Y."/>
            <person name="Higashiura N."/>
            <person name="Hirakawa H."/>
            <person name="Matsushita K."/>
        </authorList>
    </citation>
    <scope>NUCLEOTIDE SEQUENCE [LARGE SCALE GENOMIC DNA]</scope>
    <source>
        <strain evidence="2 3">NBRC 13693</strain>
    </source>
</reference>
<dbReference type="PANTHER" id="PTHR46637">
    <property type="entry name" value="TIS1421-TRANSPOSASE PROTEIN A"/>
    <property type="match status" value="1"/>
</dbReference>
<dbReference type="Pfam" id="PF13340">
    <property type="entry name" value="DUF4096"/>
    <property type="match status" value="1"/>
</dbReference>
<dbReference type="AlphaFoldDB" id="A0A0D6QBN0"/>
<dbReference type="InterPro" id="IPR052909">
    <property type="entry name" value="Transposase_6_like"/>
</dbReference>
<sequence length="72" mass="8172">MIRNGLQWQDAPEGFGSHRTLYNHFTRWRERGIFAKRFTTLAAQAGVPACLMIDSTHLKASLTVASLRKKGR</sequence>
<dbReference type="InterPro" id="IPR025161">
    <property type="entry name" value="IS402-like_dom"/>
</dbReference>
<dbReference type="Proteomes" id="UP000032683">
    <property type="component" value="Unassembled WGS sequence"/>
</dbReference>
<comment type="caution">
    <text evidence="2">The sequence shown here is derived from an EMBL/GenBank/DDBJ whole genome shotgun (WGS) entry which is preliminary data.</text>
</comment>
<organism evidence="2 3">
    <name type="scientific">Komagataeibacter xylinus NBRC 13693</name>
    <dbReference type="NCBI Taxonomy" id="1234668"/>
    <lineage>
        <taxon>Bacteria</taxon>
        <taxon>Pseudomonadati</taxon>
        <taxon>Pseudomonadota</taxon>
        <taxon>Alphaproteobacteria</taxon>
        <taxon>Acetobacterales</taxon>
        <taxon>Acetobacteraceae</taxon>
        <taxon>Komagataeibacter</taxon>
    </lineage>
</organism>
<dbReference type="PANTHER" id="PTHR46637:SF1">
    <property type="entry name" value="BLL5188 PROTEIN"/>
    <property type="match status" value="1"/>
</dbReference>
<dbReference type="EMBL" id="BANJ01000046">
    <property type="protein sequence ID" value="GAO00376.1"/>
    <property type="molecule type" value="Genomic_DNA"/>
</dbReference>
<feature type="domain" description="Insertion element IS402-like" evidence="1">
    <location>
        <begin position="2"/>
        <end position="36"/>
    </location>
</feature>
<protein>
    <submittedName>
        <fullName evidence="2">Transposase</fullName>
    </submittedName>
</protein>